<evidence type="ECO:0000256" key="5">
    <source>
        <dbReference type="ARBA" id="ARBA00022723"/>
    </source>
</evidence>
<dbReference type="PROSITE" id="PS00630">
    <property type="entry name" value="IMP_2"/>
    <property type="match status" value="1"/>
</dbReference>
<dbReference type="SUPFAM" id="SSF56655">
    <property type="entry name" value="Carbohydrate phosphatase"/>
    <property type="match status" value="1"/>
</dbReference>
<dbReference type="Proteomes" id="UP000570514">
    <property type="component" value="Unassembled WGS sequence"/>
</dbReference>
<dbReference type="InterPro" id="IPR006240">
    <property type="entry name" value="CysQ"/>
</dbReference>
<dbReference type="PANTHER" id="PTHR43028:SF5">
    <property type="entry name" value="3'(2'),5'-BISPHOSPHATE NUCLEOTIDASE 1"/>
    <property type="match status" value="1"/>
</dbReference>
<comment type="function">
    <text evidence="9">Converts adenosine-3',5'-bisphosphate (PAP) to AMP.</text>
</comment>
<comment type="caution">
    <text evidence="11">The sequence shown here is derived from an EMBL/GenBank/DDBJ whole genome shotgun (WGS) entry which is preliminary data.</text>
</comment>
<comment type="similarity">
    <text evidence="2 9">Belongs to the inositol monophosphatase superfamily. CysQ family.</text>
</comment>
<keyword evidence="5 9" id="KW-0479">Metal-binding</keyword>
<accession>A0A846N0Z6</accession>
<dbReference type="InterPro" id="IPR000760">
    <property type="entry name" value="Inositol_monophosphatase-like"/>
</dbReference>
<feature type="binding site" evidence="10">
    <location>
        <position position="92"/>
    </location>
    <ligand>
        <name>Mg(2+)</name>
        <dbReference type="ChEBI" id="CHEBI:18420"/>
        <label>1</label>
        <note>catalytic</note>
    </ligand>
</feature>
<dbReference type="GO" id="GO:0008441">
    <property type="term" value="F:3'(2'),5'-bisphosphate nucleotidase activity"/>
    <property type="evidence" value="ECO:0007669"/>
    <property type="project" value="UniProtKB-UniRule"/>
</dbReference>
<evidence type="ECO:0000256" key="8">
    <source>
        <dbReference type="ARBA" id="ARBA00023136"/>
    </source>
</evidence>
<evidence type="ECO:0000256" key="1">
    <source>
        <dbReference type="ARBA" id="ARBA00001625"/>
    </source>
</evidence>
<sequence length="265" mass="28206">MTDNHAHASSPMLRALARIAYDAGAIILEHYTDEITATRKEDMSPVTAADVDAERFILKRLAQLAPDVPVVAEEEVAAGRTPKVGKRFFLVDPLDGTKEFVNKNGEFTVNIAEIVEGKPVRGVVYAPAKERIFFGESLSGAFAMTCPPGGAPDFAEAHPITVRQPGKDGLVAAISRSHNDGKTAEYLGAYQIKNFVVAGSSLKFCLIAAGEADIYPRHGRTMEWDTAAGHAVLAAAGGAVTTVEGKPFLYGKPGFANPHFIAKGL</sequence>
<feature type="binding site" evidence="10">
    <location>
        <position position="225"/>
    </location>
    <ligand>
        <name>Mg(2+)</name>
        <dbReference type="ChEBI" id="CHEBI:18420"/>
        <label>1</label>
        <note>catalytic</note>
    </ligand>
</feature>
<evidence type="ECO:0000313" key="11">
    <source>
        <dbReference type="EMBL" id="NIK89011.1"/>
    </source>
</evidence>
<dbReference type="GO" id="GO:0000103">
    <property type="term" value="P:sulfate assimilation"/>
    <property type="evidence" value="ECO:0007669"/>
    <property type="project" value="TreeGrafter"/>
</dbReference>
<gene>
    <name evidence="9" type="primary">cysQ</name>
    <name evidence="11" type="ORF">FHS83_002329</name>
</gene>
<comment type="catalytic activity">
    <reaction evidence="1 9">
        <text>adenosine 3',5'-bisphosphate + H2O = AMP + phosphate</text>
        <dbReference type="Rhea" id="RHEA:10040"/>
        <dbReference type="ChEBI" id="CHEBI:15377"/>
        <dbReference type="ChEBI" id="CHEBI:43474"/>
        <dbReference type="ChEBI" id="CHEBI:58343"/>
        <dbReference type="ChEBI" id="CHEBI:456215"/>
        <dbReference type="EC" id="3.1.3.7"/>
    </reaction>
</comment>
<dbReference type="AlphaFoldDB" id="A0A846N0Z6"/>
<feature type="binding site" evidence="9">
    <location>
        <begin position="94"/>
        <end position="97"/>
    </location>
    <ligand>
        <name>substrate</name>
    </ligand>
</feature>
<dbReference type="Gene3D" id="3.40.190.80">
    <property type="match status" value="1"/>
</dbReference>
<dbReference type="GO" id="GO:0000287">
    <property type="term" value="F:magnesium ion binding"/>
    <property type="evidence" value="ECO:0007669"/>
    <property type="project" value="UniProtKB-UniRule"/>
</dbReference>
<feature type="binding site" evidence="9">
    <location>
        <position position="225"/>
    </location>
    <ligand>
        <name>substrate</name>
    </ligand>
</feature>
<feature type="binding site" evidence="9">
    <location>
        <position position="73"/>
    </location>
    <ligand>
        <name>Mg(2+)</name>
        <dbReference type="ChEBI" id="CHEBI:18420"/>
        <label>1</label>
    </ligand>
</feature>
<comment type="subcellular location">
    <subcellularLocation>
        <location evidence="9">Cell inner membrane</location>
        <topology evidence="9">Peripheral membrane protein</topology>
        <orientation evidence="9">Cytoplasmic side</orientation>
    </subcellularLocation>
</comment>
<feature type="binding site" evidence="10">
    <location>
        <position position="95"/>
    </location>
    <ligand>
        <name>Mg(2+)</name>
        <dbReference type="ChEBI" id="CHEBI:18420"/>
        <label>1</label>
        <note>catalytic</note>
    </ligand>
</feature>
<dbReference type="PRINTS" id="PR00377">
    <property type="entry name" value="IMPHPHTASES"/>
</dbReference>
<dbReference type="InterPro" id="IPR020583">
    <property type="entry name" value="Inositol_monoP_metal-BS"/>
</dbReference>
<dbReference type="CDD" id="cd01638">
    <property type="entry name" value="CysQ"/>
    <property type="match status" value="1"/>
</dbReference>
<organism evidence="11 12">
    <name type="scientific">Rhizomicrobium palustre</name>
    <dbReference type="NCBI Taxonomy" id="189966"/>
    <lineage>
        <taxon>Bacteria</taxon>
        <taxon>Pseudomonadati</taxon>
        <taxon>Pseudomonadota</taxon>
        <taxon>Alphaproteobacteria</taxon>
        <taxon>Micropepsales</taxon>
        <taxon>Micropepsaceae</taxon>
        <taxon>Rhizomicrobium</taxon>
    </lineage>
</organism>
<reference evidence="11 12" key="1">
    <citation type="submission" date="2020-03" db="EMBL/GenBank/DDBJ databases">
        <title>Genomic Encyclopedia of Type Strains, Phase IV (KMG-IV): sequencing the most valuable type-strain genomes for metagenomic binning, comparative biology and taxonomic classification.</title>
        <authorList>
            <person name="Goeker M."/>
        </authorList>
    </citation>
    <scope>NUCLEOTIDE SEQUENCE [LARGE SCALE GENOMIC DNA]</scope>
    <source>
        <strain evidence="11 12">DSM 19867</strain>
    </source>
</reference>
<feature type="binding site" evidence="9">
    <location>
        <position position="92"/>
    </location>
    <ligand>
        <name>Mg(2+)</name>
        <dbReference type="ChEBI" id="CHEBI:18420"/>
        <label>2</label>
    </ligand>
</feature>
<dbReference type="PROSITE" id="PS00629">
    <property type="entry name" value="IMP_1"/>
    <property type="match status" value="1"/>
</dbReference>
<feature type="binding site" evidence="9">
    <location>
        <position position="73"/>
    </location>
    <ligand>
        <name>substrate</name>
    </ligand>
</feature>
<feature type="binding site" evidence="10">
    <location>
        <position position="73"/>
    </location>
    <ligand>
        <name>Mg(2+)</name>
        <dbReference type="ChEBI" id="CHEBI:18420"/>
        <label>1</label>
        <note>catalytic</note>
    </ligand>
</feature>
<dbReference type="RefSeq" id="WP_167083133.1">
    <property type="nucleotide sequence ID" value="NZ_BAAADC010000001.1"/>
</dbReference>
<evidence type="ECO:0000256" key="10">
    <source>
        <dbReference type="PIRSR" id="PIRSR600760-2"/>
    </source>
</evidence>
<comment type="cofactor">
    <cofactor evidence="9 10">
        <name>Mg(2+)</name>
        <dbReference type="ChEBI" id="CHEBI:18420"/>
    </cofactor>
</comment>
<dbReference type="InterPro" id="IPR050725">
    <property type="entry name" value="CysQ/Inositol_MonoPase"/>
</dbReference>
<keyword evidence="8 9" id="KW-0472">Membrane</keyword>
<dbReference type="GO" id="GO:0005886">
    <property type="term" value="C:plasma membrane"/>
    <property type="evidence" value="ECO:0007669"/>
    <property type="project" value="UniProtKB-SubCell"/>
</dbReference>
<name>A0A846N0Z6_9PROT</name>
<evidence type="ECO:0000256" key="9">
    <source>
        <dbReference type="HAMAP-Rule" id="MF_02095"/>
    </source>
</evidence>
<dbReference type="Gene3D" id="3.30.540.10">
    <property type="entry name" value="Fructose-1,6-Bisphosphatase, subunit A, domain 1"/>
    <property type="match status" value="1"/>
</dbReference>
<evidence type="ECO:0000256" key="6">
    <source>
        <dbReference type="ARBA" id="ARBA00022801"/>
    </source>
</evidence>
<dbReference type="HAMAP" id="MF_02095">
    <property type="entry name" value="CysQ"/>
    <property type="match status" value="1"/>
</dbReference>
<proteinExistence type="inferred from homology"/>
<dbReference type="EMBL" id="JAASRM010000001">
    <property type="protein sequence ID" value="NIK89011.1"/>
    <property type="molecule type" value="Genomic_DNA"/>
</dbReference>
<evidence type="ECO:0000256" key="2">
    <source>
        <dbReference type="ARBA" id="ARBA00005289"/>
    </source>
</evidence>
<dbReference type="InterPro" id="IPR020550">
    <property type="entry name" value="Inositol_monophosphatase_CS"/>
</dbReference>
<feature type="binding site" evidence="10">
    <location>
        <position position="94"/>
    </location>
    <ligand>
        <name>Mg(2+)</name>
        <dbReference type="ChEBI" id="CHEBI:18420"/>
        <label>1</label>
        <note>catalytic</note>
    </ligand>
</feature>
<evidence type="ECO:0000313" key="12">
    <source>
        <dbReference type="Proteomes" id="UP000570514"/>
    </source>
</evidence>
<dbReference type="EC" id="3.1.3.7" evidence="9"/>
<evidence type="ECO:0000256" key="7">
    <source>
        <dbReference type="ARBA" id="ARBA00022842"/>
    </source>
</evidence>
<dbReference type="Pfam" id="PF00459">
    <property type="entry name" value="Inositol_P"/>
    <property type="match status" value="1"/>
</dbReference>
<evidence type="ECO:0000256" key="4">
    <source>
        <dbReference type="ARBA" id="ARBA00022519"/>
    </source>
</evidence>
<keyword evidence="4 9" id="KW-0997">Cell inner membrane</keyword>
<feature type="binding site" evidence="9">
    <location>
        <position position="94"/>
    </location>
    <ligand>
        <name>Mg(2+)</name>
        <dbReference type="ChEBI" id="CHEBI:18420"/>
        <label>1</label>
    </ligand>
</feature>
<feature type="binding site" evidence="9">
    <location>
        <position position="92"/>
    </location>
    <ligand>
        <name>Mg(2+)</name>
        <dbReference type="ChEBI" id="CHEBI:18420"/>
        <label>1</label>
    </ligand>
</feature>
<dbReference type="GO" id="GO:0050427">
    <property type="term" value="P:3'-phosphoadenosine 5'-phosphosulfate metabolic process"/>
    <property type="evidence" value="ECO:0007669"/>
    <property type="project" value="TreeGrafter"/>
</dbReference>
<keyword evidence="3 9" id="KW-1003">Cell membrane</keyword>
<keyword evidence="7 9" id="KW-0460">Magnesium</keyword>
<dbReference type="PANTHER" id="PTHR43028">
    <property type="entry name" value="3'(2'),5'-BISPHOSPHATE NUCLEOTIDASE 1"/>
    <property type="match status" value="1"/>
</dbReference>
<feature type="binding site" evidence="9">
    <location>
        <position position="95"/>
    </location>
    <ligand>
        <name>Mg(2+)</name>
        <dbReference type="ChEBI" id="CHEBI:18420"/>
        <label>2</label>
    </ligand>
</feature>
<keyword evidence="12" id="KW-1185">Reference proteome</keyword>
<dbReference type="NCBIfam" id="TIGR01331">
    <property type="entry name" value="bisphos_cysQ"/>
    <property type="match status" value="1"/>
</dbReference>
<dbReference type="GO" id="GO:0046854">
    <property type="term" value="P:phosphatidylinositol phosphate biosynthetic process"/>
    <property type="evidence" value="ECO:0007669"/>
    <property type="project" value="InterPro"/>
</dbReference>
<protein>
    <recommendedName>
        <fullName evidence="9">3'(2'),5'-bisphosphate nucleotidase CysQ</fullName>
        <ecNumber evidence="9">3.1.3.7</ecNumber>
    </recommendedName>
    <alternativeName>
        <fullName evidence="9">3'(2'),5-bisphosphonucleoside 3'(2')-phosphohydrolase</fullName>
    </alternativeName>
    <alternativeName>
        <fullName evidence="9">3'-phosphoadenosine 5'-phosphate phosphatase</fullName>
        <shortName evidence="9">PAP phosphatase</shortName>
    </alternativeName>
</protein>
<keyword evidence="6 9" id="KW-0378">Hydrolase</keyword>
<evidence type="ECO:0000256" key="3">
    <source>
        <dbReference type="ARBA" id="ARBA00022475"/>
    </source>
</evidence>
<feature type="binding site" evidence="9">
    <location>
        <position position="225"/>
    </location>
    <ligand>
        <name>Mg(2+)</name>
        <dbReference type="ChEBI" id="CHEBI:18420"/>
        <label>2</label>
    </ligand>
</feature>